<organism evidence="2 3">
    <name type="scientific">Clostridium colicanis DSM 13634</name>
    <dbReference type="NCBI Taxonomy" id="1121305"/>
    <lineage>
        <taxon>Bacteria</taxon>
        <taxon>Bacillati</taxon>
        <taxon>Bacillota</taxon>
        <taxon>Clostridia</taxon>
        <taxon>Eubacteriales</taxon>
        <taxon>Clostridiaceae</taxon>
        <taxon>Clostridium</taxon>
    </lineage>
</organism>
<dbReference type="InterPro" id="IPR009476">
    <property type="entry name" value="DUF1097"/>
</dbReference>
<evidence type="ECO:0000313" key="3">
    <source>
        <dbReference type="Proteomes" id="UP000075374"/>
    </source>
</evidence>
<sequence>MGSLLSLSITTAILCGIWSYVSGIIGLLGWAGFSGCTSYFAAGGKKEGLKASLIANISGVIWAMIAIKLSPVLGIQPEIAGSIMTTIITFGMCIQAKSKLFAYIPGTFFGSFSTFAANGDWKLVLPSLLLGGLLGHACQCSGDWLFNLTNKKSRKVEKNL</sequence>
<dbReference type="RefSeq" id="WP_061858140.1">
    <property type="nucleotide sequence ID" value="NZ_LTBB01000005.1"/>
</dbReference>
<dbReference type="EMBL" id="LTBB01000005">
    <property type="protein sequence ID" value="KYH29135.1"/>
    <property type="molecule type" value="Genomic_DNA"/>
</dbReference>
<protein>
    <submittedName>
        <fullName evidence="2">Inner membrane protein YcdZ</fullName>
    </submittedName>
</protein>
<name>A0A151ANE5_9CLOT</name>
<dbReference type="AlphaFoldDB" id="A0A151ANE5"/>
<dbReference type="PATRIC" id="fig|1121305.3.peg.1274"/>
<gene>
    <name evidence="2" type="primary">ycdZ_1</name>
    <name evidence="2" type="ORF">CLCOL_12720</name>
</gene>
<dbReference type="Proteomes" id="UP000075374">
    <property type="component" value="Unassembled WGS sequence"/>
</dbReference>
<dbReference type="STRING" id="1121305.CLCOL_12720"/>
<dbReference type="Pfam" id="PF06496">
    <property type="entry name" value="DUF1097"/>
    <property type="match status" value="1"/>
</dbReference>
<keyword evidence="1" id="KW-1133">Transmembrane helix</keyword>
<comment type="caution">
    <text evidence="2">The sequence shown here is derived from an EMBL/GenBank/DDBJ whole genome shotgun (WGS) entry which is preliminary data.</text>
</comment>
<feature type="transmembrane region" description="Helical" evidence="1">
    <location>
        <begin position="51"/>
        <end position="69"/>
    </location>
</feature>
<keyword evidence="1" id="KW-0812">Transmembrane</keyword>
<evidence type="ECO:0000313" key="2">
    <source>
        <dbReference type="EMBL" id="KYH29135.1"/>
    </source>
</evidence>
<feature type="transmembrane region" description="Helical" evidence="1">
    <location>
        <begin position="6"/>
        <end position="30"/>
    </location>
</feature>
<reference evidence="2 3" key="1">
    <citation type="submission" date="2016-02" db="EMBL/GenBank/DDBJ databases">
        <title>Genome sequence of Clostridium colicanis DSM 13634.</title>
        <authorList>
            <person name="Poehlein A."/>
            <person name="Daniel R."/>
        </authorList>
    </citation>
    <scope>NUCLEOTIDE SEQUENCE [LARGE SCALE GENOMIC DNA]</scope>
    <source>
        <strain evidence="2 3">DSM 13634</strain>
    </source>
</reference>
<evidence type="ECO:0000256" key="1">
    <source>
        <dbReference type="SAM" id="Phobius"/>
    </source>
</evidence>
<accession>A0A151ANE5</accession>
<proteinExistence type="predicted"/>
<keyword evidence="1" id="KW-0472">Membrane</keyword>
<keyword evidence="3" id="KW-1185">Reference proteome</keyword>